<dbReference type="EMBL" id="VDEP01000039">
    <property type="protein sequence ID" value="KAA1135292.1"/>
    <property type="molecule type" value="Genomic_DNA"/>
</dbReference>
<proteinExistence type="predicted"/>
<organism evidence="1 2">
    <name type="scientific">Puccinia graminis f. sp. tritici</name>
    <dbReference type="NCBI Taxonomy" id="56615"/>
    <lineage>
        <taxon>Eukaryota</taxon>
        <taxon>Fungi</taxon>
        <taxon>Dikarya</taxon>
        <taxon>Basidiomycota</taxon>
        <taxon>Pucciniomycotina</taxon>
        <taxon>Pucciniomycetes</taxon>
        <taxon>Pucciniales</taxon>
        <taxon>Pucciniaceae</taxon>
        <taxon>Puccinia</taxon>
    </lineage>
</organism>
<protein>
    <submittedName>
        <fullName evidence="1">Uncharacterized protein</fullName>
    </submittedName>
</protein>
<gene>
    <name evidence="1" type="ORF">PGTUg99_001853</name>
</gene>
<reference evidence="1 2" key="1">
    <citation type="submission" date="2019-05" db="EMBL/GenBank/DDBJ databases">
        <title>Emergence of the Ug99 lineage of the wheat stem rust pathogen through somatic hybridization.</title>
        <authorList>
            <person name="Li F."/>
            <person name="Upadhyaya N.M."/>
            <person name="Sperschneider J."/>
            <person name="Matny O."/>
            <person name="Nguyen-Phuc H."/>
            <person name="Mago R."/>
            <person name="Raley C."/>
            <person name="Miller M.E."/>
            <person name="Silverstein K.A.T."/>
            <person name="Henningsen E."/>
            <person name="Hirsch C.D."/>
            <person name="Visser B."/>
            <person name="Pretorius Z.A."/>
            <person name="Steffenson B.J."/>
            <person name="Schwessinger B."/>
            <person name="Dodds P.N."/>
            <person name="Figueroa M."/>
        </authorList>
    </citation>
    <scope>NUCLEOTIDE SEQUENCE [LARGE SCALE GENOMIC DNA]</scope>
    <source>
        <strain evidence="1 2">Ug99</strain>
    </source>
</reference>
<sequence>MSLWFFQLKEHAQRLSDFDEEADEHNRNLINMLFEDSDDEIEDHERQPVLNRIPNKNQNALAGHEQLMNDYLVKNSVYSEKNFERRFRVTKGVFI</sequence>
<evidence type="ECO:0000313" key="1">
    <source>
        <dbReference type="EMBL" id="KAA1135292.1"/>
    </source>
</evidence>
<dbReference type="PANTHER" id="PTHR47150:SF5">
    <property type="entry name" value="OS07G0546750 PROTEIN"/>
    <property type="match status" value="1"/>
</dbReference>
<dbReference type="Proteomes" id="UP000325313">
    <property type="component" value="Unassembled WGS sequence"/>
</dbReference>
<dbReference type="PANTHER" id="PTHR47150">
    <property type="entry name" value="OS12G0169200 PROTEIN"/>
    <property type="match status" value="1"/>
</dbReference>
<accession>A0A5B0SBU7</accession>
<comment type="caution">
    <text evidence="1">The sequence shown here is derived from an EMBL/GenBank/DDBJ whole genome shotgun (WGS) entry which is preliminary data.</text>
</comment>
<dbReference type="AlphaFoldDB" id="A0A5B0SBU7"/>
<name>A0A5B0SBU7_PUCGR</name>
<evidence type="ECO:0000313" key="2">
    <source>
        <dbReference type="Proteomes" id="UP000325313"/>
    </source>
</evidence>